<dbReference type="Proteomes" id="UP001283361">
    <property type="component" value="Unassembled WGS sequence"/>
</dbReference>
<evidence type="ECO:0000313" key="2">
    <source>
        <dbReference type="Proteomes" id="UP001283361"/>
    </source>
</evidence>
<dbReference type="EMBL" id="JAWDGP010005322">
    <property type="protein sequence ID" value="KAK3757813.1"/>
    <property type="molecule type" value="Genomic_DNA"/>
</dbReference>
<dbReference type="AlphaFoldDB" id="A0AAE1D628"/>
<proteinExistence type="predicted"/>
<evidence type="ECO:0000313" key="1">
    <source>
        <dbReference type="EMBL" id="KAK3757813.1"/>
    </source>
</evidence>
<gene>
    <name evidence="1" type="ORF">RRG08_020798</name>
</gene>
<protein>
    <submittedName>
        <fullName evidence="1">Uncharacterized protein</fullName>
    </submittedName>
</protein>
<keyword evidence="2" id="KW-1185">Reference proteome</keyword>
<sequence>MEELCKLETDISGNQTGMEELCKLETDISGNQTGMEELCKLETDISGNQTAVDYTVLDSKLHQIEQKNRGSI</sequence>
<name>A0AAE1D628_9GAST</name>
<organism evidence="1 2">
    <name type="scientific">Elysia crispata</name>
    <name type="common">lettuce slug</name>
    <dbReference type="NCBI Taxonomy" id="231223"/>
    <lineage>
        <taxon>Eukaryota</taxon>
        <taxon>Metazoa</taxon>
        <taxon>Spiralia</taxon>
        <taxon>Lophotrochozoa</taxon>
        <taxon>Mollusca</taxon>
        <taxon>Gastropoda</taxon>
        <taxon>Heterobranchia</taxon>
        <taxon>Euthyneura</taxon>
        <taxon>Panpulmonata</taxon>
        <taxon>Sacoglossa</taxon>
        <taxon>Placobranchoidea</taxon>
        <taxon>Plakobranchidae</taxon>
        <taxon>Elysia</taxon>
    </lineage>
</organism>
<comment type="caution">
    <text evidence="1">The sequence shown here is derived from an EMBL/GenBank/DDBJ whole genome shotgun (WGS) entry which is preliminary data.</text>
</comment>
<reference evidence="1" key="1">
    <citation type="journal article" date="2023" name="G3 (Bethesda)">
        <title>A reference genome for the long-term kleptoplast-retaining sea slug Elysia crispata morphotype clarki.</title>
        <authorList>
            <person name="Eastman K.E."/>
            <person name="Pendleton A.L."/>
            <person name="Shaikh M.A."/>
            <person name="Suttiyut T."/>
            <person name="Ogas R."/>
            <person name="Tomko P."/>
            <person name="Gavelis G."/>
            <person name="Widhalm J.R."/>
            <person name="Wisecaver J.H."/>
        </authorList>
    </citation>
    <scope>NUCLEOTIDE SEQUENCE</scope>
    <source>
        <strain evidence="1">ECLA1</strain>
    </source>
</reference>
<accession>A0AAE1D628</accession>